<name>A0AAV0BNM7_PHAPC</name>
<evidence type="ECO:0000313" key="2">
    <source>
        <dbReference type="EMBL" id="CAH7687165.1"/>
    </source>
</evidence>
<reference evidence="2" key="1">
    <citation type="submission" date="2022-06" db="EMBL/GenBank/DDBJ databases">
        <authorList>
            <consortium name="SYNGENTA / RWTH Aachen University"/>
        </authorList>
    </citation>
    <scope>NUCLEOTIDE SEQUENCE</scope>
</reference>
<protein>
    <submittedName>
        <fullName evidence="2">Uncharacterized protein</fullName>
    </submittedName>
</protein>
<comment type="caution">
    <text evidence="2">The sequence shown here is derived from an EMBL/GenBank/DDBJ whole genome shotgun (WGS) entry which is preliminary data.</text>
</comment>
<dbReference type="InterPro" id="IPR009571">
    <property type="entry name" value="SUR7/Rim9-like_fungi"/>
</dbReference>
<feature type="transmembrane region" description="Helical" evidence="1">
    <location>
        <begin position="196"/>
        <end position="219"/>
    </location>
</feature>
<keyword evidence="1" id="KW-0812">Transmembrane</keyword>
<dbReference type="AlphaFoldDB" id="A0AAV0BNM7"/>
<feature type="transmembrane region" description="Helical" evidence="1">
    <location>
        <begin position="156"/>
        <end position="176"/>
    </location>
</feature>
<feature type="transmembrane region" description="Helical" evidence="1">
    <location>
        <begin position="20"/>
        <end position="40"/>
    </location>
</feature>
<dbReference type="PROSITE" id="PS51257">
    <property type="entry name" value="PROKAR_LIPOPROTEIN"/>
    <property type="match status" value="1"/>
</dbReference>
<proteinExistence type="predicted"/>
<dbReference type="GO" id="GO:0005886">
    <property type="term" value="C:plasma membrane"/>
    <property type="evidence" value="ECO:0007669"/>
    <property type="project" value="InterPro"/>
</dbReference>
<dbReference type="Pfam" id="PF06687">
    <property type="entry name" value="SUR7"/>
    <property type="match status" value="1"/>
</dbReference>
<feature type="transmembrane region" description="Helical" evidence="1">
    <location>
        <begin position="240"/>
        <end position="259"/>
    </location>
</feature>
<evidence type="ECO:0000313" key="3">
    <source>
        <dbReference type="Proteomes" id="UP001153365"/>
    </source>
</evidence>
<keyword evidence="1" id="KW-0472">Membrane</keyword>
<gene>
    <name evidence="2" type="ORF">PPACK8108_LOCUS21902</name>
</gene>
<dbReference type="Proteomes" id="UP001153365">
    <property type="component" value="Unassembled WGS sequence"/>
</dbReference>
<organism evidence="2 3">
    <name type="scientific">Phakopsora pachyrhizi</name>
    <name type="common">Asian soybean rust disease fungus</name>
    <dbReference type="NCBI Taxonomy" id="170000"/>
    <lineage>
        <taxon>Eukaryota</taxon>
        <taxon>Fungi</taxon>
        <taxon>Dikarya</taxon>
        <taxon>Basidiomycota</taxon>
        <taxon>Pucciniomycotina</taxon>
        <taxon>Pucciniomycetes</taxon>
        <taxon>Pucciniales</taxon>
        <taxon>Phakopsoraceae</taxon>
        <taxon>Phakopsora</taxon>
    </lineage>
</organism>
<accession>A0AAV0BNM7</accession>
<keyword evidence="1" id="KW-1133">Transmembrane helix</keyword>
<sequence length="269" mass="28010">MVRDSSNFIIPRVSLRTPAFIGPVTLGACALLASLFTAPFGEEFRLVRLQDPTYTGAVGIWGVCTEFHTENATTANPNATLTGNATFDAIVHKQGKHGSCSSATFGYSFSVPVNSTGLAGMPLPDSGSLGVNVSPGAVAGSDITWVEVMTSSQSSILAVHIVAALLPVLGLLLLLIPYKPFEDSSPALHSFLKSGSVSLVLVLLGSVLSVISFVVTLFISMKVRDNINSIGGGGGLHASLGNIMWFSLTFAILSVPSIWSTRGQLGDGK</sequence>
<evidence type="ECO:0000256" key="1">
    <source>
        <dbReference type="SAM" id="Phobius"/>
    </source>
</evidence>
<keyword evidence="3" id="KW-1185">Reference proteome</keyword>
<dbReference type="EMBL" id="CALTRL010005838">
    <property type="protein sequence ID" value="CAH7687165.1"/>
    <property type="molecule type" value="Genomic_DNA"/>
</dbReference>